<evidence type="ECO:0000313" key="1">
    <source>
        <dbReference type="EMBL" id="EXK24276.1"/>
    </source>
</evidence>
<accession>W9ZT47</accession>
<sequence>MVFMNTLQQPQFLQAGVNSVNFAFGANTVLKPWPSTFNVNRITLPKSVLVSSKLQAMLIVSLESLRLCP</sequence>
<protein>
    <submittedName>
        <fullName evidence="1">Uncharacterized protein</fullName>
    </submittedName>
</protein>
<dbReference type="HOGENOM" id="CLU_2776036_0_0_1"/>
<reference evidence="1" key="2">
    <citation type="submission" date="2014-02" db="EMBL/GenBank/DDBJ databases">
        <title>Annotation of the Genome Sequence of Fusarium oxysporum f. sp. melonis 26406.</title>
        <authorList>
            <consortium name="The Broad Institute Genomics Platform"/>
            <person name="Ma L.-J."/>
            <person name="Corby-Kistler H."/>
            <person name="Broz K."/>
            <person name="Gale L.R."/>
            <person name="Jonkers W."/>
            <person name="O'Donnell K."/>
            <person name="Ploetz R."/>
            <person name="Steinberg C."/>
            <person name="Schwartz D.C."/>
            <person name="VanEtten H."/>
            <person name="Zhou S."/>
            <person name="Young S.K."/>
            <person name="Zeng Q."/>
            <person name="Gargeya S."/>
            <person name="Fitzgerald M."/>
            <person name="Abouelleil A."/>
            <person name="Alvarado L."/>
            <person name="Chapman S.B."/>
            <person name="Gainer-Dewar J."/>
            <person name="Goldberg J."/>
            <person name="Griggs A."/>
            <person name="Gujja S."/>
            <person name="Hansen M."/>
            <person name="Howarth C."/>
            <person name="Imamovic A."/>
            <person name="Ireland A."/>
            <person name="Larimer J."/>
            <person name="McCowan C."/>
            <person name="Murphy C."/>
            <person name="Pearson M."/>
            <person name="Poon T.W."/>
            <person name="Priest M."/>
            <person name="Roberts A."/>
            <person name="Saif S."/>
            <person name="Shea T."/>
            <person name="Sykes S."/>
            <person name="Wortman J."/>
            <person name="Nusbaum C."/>
            <person name="Birren B."/>
        </authorList>
    </citation>
    <scope>NUCLEOTIDE SEQUENCE</scope>
    <source>
        <strain evidence="1">26406</strain>
    </source>
</reference>
<proteinExistence type="predicted"/>
<dbReference type="VEuPathDB" id="FungiDB:FOMG_18984"/>
<organism evidence="1">
    <name type="scientific">Fusarium oxysporum f. sp. melonis 26406</name>
    <dbReference type="NCBI Taxonomy" id="1089452"/>
    <lineage>
        <taxon>Eukaryota</taxon>
        <taxon>Fungi</taxon>
        <taxon>Dikarya</taxon>
        <taxon>Ascomycota</taxon>
        <taxon>Pezizomycotina</taxon>
        <taxon>Sordariomycetes</taxon>
        <taxon>Hypocreomycetidae</taxon>
        <taxon>Hypocreales</taxon>
        <taxon>Nectriaceae</taxon>
        <taxon>Fusarium</taxon>
        <taxon>Fusarium oxysporum species complex</taxon>
    </lineage>
</organism>
<dbReference type="AlphaFoldDB" id="W9ZT47"/>
<reference evidence="1" key="1">
    <citation type="submission" date="2012-04" db="EMBL/GenBank/DDBJ databases">
        <title>The Genome Sequence of Fusarium oxysporum melonis.</title>
        <authorList>
            <consortium name="The Broad Institute Genome Sequencing Platform"/>
            <person name="Ma L.-J."/>
            <person name="Gale L.R."/>
            <person name="Schwartz D.C."/>
            <person name="Zhou S."/>
            <person name="Corby-Kistler H."/>
            <person name="Young S.K."/>
            <person name="Zeng Q."/>
            <person name="Gargeya S."/>
            <person name="Fitzgerald M."/>
            <person name="Haas B."/>
            <person name="Abouelleil A."/>
            <person name="Alvarado L."/>
            <person name="Arachchi H.M."/>
            <person name="Berlin A."/>
            <person name="Brown A."/>
            <person name="Chapman S.B."/>
            <person name="Chen Z."/>
            <person name="Dunbar C."/>
            <person name="Freedman E."/>
            <person name="Gearin G."/>
            <person name="Goldberg J."/>
            <person name="Griggs A."/>
            <person name="Gujja S."/>
            <person name="Heiman D."/>
            <person name="Howarth C."/>
            <person name="Larson L."/>
            <person name="Lui A."/>
            <person name="MacDonald P.J.P."/>
            <person name="Montmayeur A."/>
            <person name="Murphy C."/>
            <person name="Neiman D."/>
            <person name="Pearson M."/>
            <person name="Priest M."/>
            <person name="Roberts A."/>
            <person name="Saif S."/>
            <person name="Shea T."/>
            <person name="Shenoy N."/>
            <person name="Sisk P."/>
            <person name="Stolte C."/>
            <person name="Sykes S."/>
            <person name="Wortman J."/>
            <person name="Nusbaum C."/>
            <person name="Birren B."/>
        </authorList>
    </citation>
    <scope>NUCLEOTIDE SEQUENCE</scope>
    <source>
        <strain evidence="1">26406</strain>
    </source>
</reference>
<dbReference type="EMBL" id="KI980392">
    <property type="protein sequence ID" value="EXK24276.1"/>
    <property type="molecule type" value="Genomic_DNA"/>
</dbReference>
<name>W9ZT47_FUSOX</name>
<dbReference type="Proteomes" id="UP000030703">
    <property type="component" value="Unassembled WGS sequence"/>
</dbReference>
<gene>
    <name evidence="1" type="ORF">FOMG_18984</name>
</gene>